<feature type="transmembrane region" description="Helical" evidence="1">
    <location>
        <begin position="227"/>
        <end position="248"/>
    </location>
</feature>
<evidence type="ECO:0000256" key="1">
    <source>
        <dbReference type="SAM" id="Phobius"/>
    </source>
</evidence>
<dbReference type="Proteomes" id="UP000249324">
    <property type="component" value="Unassembled WGS sequence"/>
</dbReference>
<name>A0ABD6FLI6_9PSEU</name>
<keyword evidence="1" id="KW-1133">Transmembrane helix</keyword>
<feature type="transmembrane region" description="Helical" evidence="1">
    <location>
        <begin position="46"/>
        <end position="66"/>
    </location>
</feature>
<feature type="transmembrane region" description="Helical" evidence="1">
    <location>
        <begin position="23"/>
        <end position="40"/>
    </location>
</feature>
<keyword evidence="1" id="KW-0472">Membrane</keyword>
<feature type="transmembrane region" description="Helical" evidence="1">
    <location>
        <begin position="131"/>
        <end position="150"/>
    </location>
</feature>
<reference evidence="2 3" key="1">
    <citation type="journal article" date="2021" name="BMC Genomics">
        <title>Genome-resolved metagenome and metatranscriptome analyses of thermophilic composting reveal key bacterial players and their metabolic interactions.</title>
        <authorList>
            <person name="Braga L.P.P."/>
            <person name="Pereira R.V."/>
            <person name="Martins L.F."/>
            <person name="Moura L.M.S."/>
            <person name="Sanchez F.B."/>
            <person name="Patane J.S.L."/>
            <person name="da Silva A.M."/>
            <person name="Setubal J.C."/>
        </authorList>
    </citation>
    <scope>NUCLEOTIDE SEQUENCE [LARGE SCALE GENOMIC DNA]</scope>
    <source>
        <strain evidence="2">ZC4RG45</strain>
    </source>
</reference>
<feature type="transmembrane region" description="Helical" evidence="1">
    <location>
        <begin position="185"/>
        <end position="207"/>
    </location>
</feature>
<feature type="transmembrane region" description="Helical" evidence="1">
    <location>
        <begin position="288"/>
        <end position="309"/>
    </location>
</feature>
<sequence length="318" mass="32992">LMTVGFVGTLIALERAVAARRRAAFCAPALLSTGALLMLAPHARDAGALLLVLGAAALVAVYVVLWQRRHDQAVEVQGLGAVLALGAAICLLGGVPVGQLVPWLAGFLVLTIAGERLELAALHMPPQAGRMLVLGAAAVACGALIALLWPVFTFCFGIALAGVAVWLIRHDVARRTVRARGPARFMALAMLAGQAWLAVAAGLWLVAGRSTVSDALAEALRDATAHAVFLGFAMSMVMAHAPVVLPAVARIPLPFHRGMYLPLLLLHGGLVVRLWLGDALGIRLAWQAGGVVTVLSLVGFLAVVAWSVLRGGTKRGAA</sequence>
<accession>A0ABD6FLI6</accession>
<protein>
    <recommendedName>
        <fullName evidence="4">DUF2339 domain-containing protein</fullName>
    </recommendedName>
</protein>
<feature type="transmembrane region" description="Helical" evidence="1">
    <location>
        <begin position="78"/>
        <end position="95"/>
    </location>
</feature>
<organism evidence="2 3">
    <name type="scientific">Thermocrispum agreste</name>
    <dbReference type="NCBI Taxonomy" id="37925"/>
    <lineage>
        <taxon>Bacteria</taxon>
        <taxon>Bacillati</taxon>
        <taxon>Actinomycetota</taxon>
        <taxon>Actinomycetes</taxon>
        <taxon>Pseudonocardiales</taxon>
        <taxon>Pseudonocardiaceae</taxon>
        <taxon>Thermocrispum</taxon>
    </lineage>
</organism>
<keyword evidence="1" id="KW-0812">Transmembrane</keyword>
<feature type="non-terminal residue" evidence="2">
    <location>
        <position position="1"/>
    </location>
</feature>
<proteinExistence type="predicted"/>
<dbReference type="AlphaFoldDB" id="A0ABD6FLI6"/>
<evidence type="ECO:0008006" key="4">
    <source>
        <dbReference type="Google" id="ProtNLM"/>
    </source>
</evidence>
<feature type="transmembrane region" description="Helical" evidence="1">
    <location>
        <begin position="260"/>
        <end position="276"/>
    </location>
</feature>
<gene>
    <name evidence="2" type="ORF">DIU77_017400</name>
</gene>
<evidence type="ECO:0000313" key="3">
    <source>
        <dbReference type="Proteomes" id="UP000249324"/>
    </source>
</evidence>
<comment type="caution">
    <text evidence="2">The sequence shown here is derived from an EMBL/GenBank/DDBJ whole genome shotgun (WGS) entry which is preliminary data.</text>
</comment>
<evidence type="ECO:0000313" key="2">
    <source>
        <dbReference type="EMBL" id="MFO7194021.1"/>
    </source>
</evidence>
<dbReference type="EMBL" id="QGUI02000327">
    <property type="protein sequence ID" value="MFO7194021.1"/>
    <property type="molecule type" value="Genomic_DNA"/>
</dbReference>